<accession>A0A3P8TS12</accession>
<reference evidence="6" key="2">
    <citation type="submission" date="2025-08" db="UniProtKB">
        <authorList>
            <consortium name="Ensembl"/>
        </authorList>
    </citation>
    <scope>IDENTIFICATION</scope>
</reference>
<organism evidence="6 7">
    <name type="scientific">Amphiprion percula</name>
    <name type="common">Orange clownfish</name>
    <name type="synonym">Lutjanus percula</name>
    <dbReference type="NCBI Taxonomy" id="161767"/>
    <lineage>
        <taxon>Eukaryota</taxon>
        <taxon>Metazoa</taxon>
        <taxon>Chordata</taxon>
        <taxon>Craniata</taxon>
        <taxon>Vertebrata</taxon>
        <taxon>Euteleostomi</taxon>
        <taxon>Actinopterygii</taxon>
        <taxon>Neopterygii</taxon>
        <taxon>Teleostei</taxon>
        <taxon>Neoteleostei</taxon>
        <taxon>Acanthomorphata</taxon>
        <taxon>Ovalentaria</taxon>
        <taxon>Pomacentridae</taxon>
        <taxon>Amphiprion</taxon>
    </lineage>
</organism>
<evidence type="ECO:0000313" key="7">
    <source>
        <dbReference type="Proteomes" id="UP000265080"/>
    </source>
</evidence>
<dbReference type="Pfam" id="PF00201">
    <property type="entry name" value="UDPGT"/>
    <property type="match status" value="1"/>
</dbReference>
<dbReference type="InterPro" id="IPR035595">
    <property type="entry name" value="UDP_glycos_trans_CS"/>
</dbReference>
<evidence type="ECO:0000256" key="2">
    <source>
        <dbReference type="ARBA" id="ARBA00022676"/>
    </source>
</evidence>
<dbReference type="STRING" id="161767.ENSAPEP00000028890"/>
<dbReference type="Ensembl" id="ENSAPET00000029652.1">
    <property type="protein sequence ID" value="ENSAPEP00000028890.1"/>
    <property type="gene ID" value="ENSAPEG00000020525.1"/>
</dbReference>
<evidence type="ECO:0000256" key="4">
    <source>
        <dbReference type="RuleBase" id="RU003718"/>
    </source>
</evidence>
<dbReference type="FunFam" id="3.40.50.2000:FF:000203">
    <property type="entry name" value="UDP-glucuronosyltransferase"/>
    <property type="match status" value="1"/>
</dbReference>
<dbReference type="InterPro" id="IPR050271">
    <property type="entry name" value="UDP-glycosyltransferase"/>
</dbReference>
<dbReference type="PROSITE" id="PS00375">
    <property type="entry name" value="UDPGT"/>
    <property type="match status" value="1"/>
</dbReference>
<dbReference type="PANTHER" id="PTHR48043:SF63">
    <property type="entry name" value="UDP GLUCURONOSYLTRANSFERASE 5 FAMILY, POLYPEPTIDE F1-RELATED"/>
    <property type="match status" value="1"/>
</dbReference>
<proteinExistence type="inferred from homology"/>
<evidence type="ECO:0000313" key="6">
    <source>
        <dbReference type="Ensembl" id="ENSAPEP00000028890.1"/>
    </source>
</evidence>
<reference evidence="6" key="3">
    <citation type="submission" date="2025-09" db="UniProtKB">
        <authorList>
            <consortium name="Ensembl"/>
        </authorList>
    </citation>
    <scope>IDENTIFICATION</scope>
</reference>
<keyword evidence="3 4" id="KW-0808">Transferase</keyword>
<sequence length="579" mass="65763">MLNFVTLTESRDLTASRDFQFCHPYGSIFNCLPVYGPVGLLLPLVNMGTMSLHRVCGVFVFLSLCLISIPPHCHGGNVLVFPLDGSHWINMKILLEELHARGHNLTVIREDNSWYIPEKSPLYTSITFDLKEGLEDMFDAFVQEHIKMQREGASLLTFFKDTLHLFSMLPHAHSLWTDATIKMFEDQNMMNSLKNSKYDLVLTDPALASGLVLAKYLKLPVVLNVRWITSGDGHFVLAPSPLSYIPVPGSGLTDKMNFIQRVKNMFFHSIILFQQKFVVGPCYETLCNKYIEGGCDIISLLQEADIWLFRSDFVFDFPRPTMPNIVYIGGFQCKPAQPLPADLEDFVQSAGEHGVIIMSLGALIQGLPKDIADEIASVFAKLPQKVIWRHKGERPSMLGNNTLIVDWMPQKDLLGHPQTRVFVAHGGTNGVQEAIYHGVPVLGIPLFFDQYDNLLRLQERGAGKILQLGDVNGKTFEQGIKELLHQDSYRQNIQRMSRLHRDQPMAPMDQAVFWVEYVIRHKGAPHLRTEAYKMPWYSYYCLDVLLLLLTAVTVLLMSTVAVFQFLCCRRQRKTKSKQN</sequence>
<dbReference type="FunFam" id="3.40.50.2000:FF:000021">
    <property type="entry name" value="UDP-glucuronosyltransferase"/>
    <property type="match status" value="1"/>
</dbReference>
<evidence type="ECO:0000256" key="1">
    <source>
        <dbReference type="ARBA" id="ARBA00009995"/>
    </source>
</evidence>
<feature type="transmembrane region" description="Helical" evidence="5">
    <location>
        <begin position="544"/>
        <end position="567"/>
    </location>
</feature>
<keyword evidence="2 4" id="KW-0328">Glycosyltransferase</keyword>
<name>A0A3P8TS12_AMPPE</name>
<dbReference type="Proteomes" id="UP000265080">
    <property type="component" value="Chromosome 15"/>
</dbReference>
<dbReference type="Gene3D" id="3.40.50.2000">
    <property type="entry name" value="Glycogen Phosphorylase B"/>
    <property type="match status" value="2"/>
</dbReference>
<keyword evidence="5" id="KW-0472">Membrane</keyword>
<dbReference type="GeneTree" id="ENSGT00940000165682"/>
<evidence type="ECO:0000256" key="3">
    <source>
        <dbReference type="ARBA" id="ARBA00022679"/>
    </source>
</evidence>
<comment type="similarity">
    <text evidence="1 4">Belongs to the UDP-glycosyltransferase family.</text>
</comment>
<dbReference type="InterPro" id="IPR002213">
    <property type="entry name" value="UDP_glucos_trans"/>
</dbReference>
<dbReference type="AlphaFoldDB" id="A0A3P8TS12"/>
<keyword evidence="5" id="KW-1133">Transmembrane helix</keyword>
<dbReference type="PANTHER" id="PTHR48043">
    <property type="entry name" value="EG:EG0003.4 PROTEIN-RELATED"/>
    <property type="match status" value="1"/>
</dbReference>
<dbReference type="CDD" id="cd03784">
    <property type="entry name" value="GT1_Gtf-like"/>
    <property type="match status" value="1"/>
</dbReference>
<dbReference type="SUPFAM" id="SSF53756">
    <property type="entry name" value="UDP-Glycosyltransferase/glycogen phosphorylase"/>
    <property type="match status" value="1"/>
</dbReference>
<evidence type="ECO:0000256" key="5">
    <source>
        <dbReference type="SAM" id="Phobius"/>
    </source>
</evidence>
<reference evidence="6 7" key="1">
    <citation type="submission" date="2018-03" db="EMBL/GenBank/DDBJ databases">
        <title>Finding Nemo's genes: A chromosome-scale reference assembly of the genome of the orange clownfish Amphiprion percula.</title>
        <authorList>
            <person name="Lehmann R."/>
        </authorList>
    </citation>
    <scope>NUCLEOTIDE SEQUENCE</scope>
</reference>
<keyword evidence="7" id="KW-1185">Reference proteome</keyword>
<protein>
    <submittedName>
        <fullName evidence="6">UDP glucuronosyltransferase 5 family, polypeptide D1</fullName>
    </submittedName>
</protein>
<keyword evidence="5" id="KW-0812">Transmembrane</keyword>
<dbReference type="GO" id="GO:0008194">
    <property type="term" value="F:UDP-glycosyltransferase activity"/>
    <property type="evidence" value="ECO:0007669"/>
    <property type="project" value="InterPro"/>
</dbReference>